<name>S2KJ82_LITA3</name>
<feature type="domain" description="LysR substrate-binding" evidence="1">
    <location>
        <begin position="10"/>
        <end position="213"/>
    </location>
</feature>
<dbReference type="AlphaFoldDB" id="S2KJ82"/>
<reference evidence="2 3" key="1">
    <citation type="journal article" date="2013" name="Genome Announc.">
        <title>Draft genome sequence of the moderately halophilic gammaproteobacterium Halomonas anticariensis FP35.</title>
        <authorList>
            <person name="Tahrioui A."/>
            <person name="Quesada E."/>
            <person name="Llamas I."/>
        </authorList>
    </citation>
    <scope>NUCLEOTIDE SEQUENCE [LARGE SCALE GENOMIC DNA]</scope>
    <source>
        <strain evidence="3">DSM 16096 / CECT 5854 / LMG 22089 / FP35</strain>
    </source>
</reference>
<dbReference type="Proteomes" id="UP000014463">
    <property type="component" value="Unassembled WGS sequence"/>
</dbReference>
<sequence length="215" mass="23758">MDKELLGYSEGIRGQVKIHATTSALAQFLPDDIEKFSAKYPGIKLEIEGRVGTAIVNAIVNETADLGIFALQEDVEGIDTFKYRSYDLAVAISVKDPLSEATSLRFSDIVKHEVISQHSESFLYKKIIEEASKLEAELKISMKVSSYDCICQLVASRQGIAILPKQMIDMYSNVVPVTSVPLDEGWARRELKVGVKSYKILPPAVKALVDHLANN</sequence>
<dbReference type="EMBL" id="ASTJ01000041">
    <property type="protein sequence ID" value="EPC00383.1"/>
    <property type="molecule type" value="Genomic_DNA"/>
</dbReference>
<comment type="caution">
    <text evidence="2">The sequence shown here is derived from an EMBL/GenBank/DDBJ whole genome shotgun (WGS) entry which is preliminary data.</text>
</comment>
<proteinExistence type="predicted"/>
<dbReference type="GO" id="GO:0006355">
    <property type="term" value="P:regulation of DNA-templated transcription"/>
    <property type="evidence" value="ECO:0007669"/>
    <property type="project" value="TreeGrafter"/>
</dbReference>
<evidence type="ECO:0000313" key="3">
    <source>
        <dbReference type="Proteomes" id="UP000014463"/>
    </source>
</evidence>
<dbReference type="SUPFAM" id="SSF53850">
    <property type="entry name" value="Periplasmic binding protein-like II"/>
    <property type="match status" value="1"/>
</dbReference>
<dbReference type="GO" id="GO:0005829">
    <property type="term" value="C:cytosol"/>
    <property type="evidence" value="ECO:0007669"/>
    <property type="project" value="TreeGrafter"/>
</dbReference>
<accession>S2KJ82</accession>
<gene>
    <name evidence="2" type="ORF">L861_14005</name>
</gene>
<dbReference type="InterPro" id="IPR050950">
    <property type="entry name" value="HTH-type_LysR_regulators"/>
</dbReference>
<dbReference type="InterPro" id="IPR005119">
    <property type="entry name" value="LysR_subst-bd"/>
</dbReference>
<dbReference type="Gene3D" id="3.40.190.290">
    <property type="match status" value="1"/>
</dbReference>
<dbReference type="PANTHER" id="PTHR30419">
    <property type="entry name" value="HTH-TYPE TRANSCRIPTIONAL REGULATOR YBHD"/>
    <property type="match status" value="1"/>
</dbReference>
<protein>
    <recommendedName>
        <fullName evidence="1">LysR substrate-binding domain-containing protein</fullName>
    </recommendedName>
</protein>
<keyword evidence="3" id="KW-1185">Reference proteome</keyword>
<dbReference type="eggNOG" id="COG0583">
    <property type="taxonomic scope" value="Bacteria"/>
</dbReference>
<dbReference type="Pfam" id="PF03466">
    <property type="entry name" value="LysR_substrate"/>
    <property type="match status" value="1"/>
</dbReference>
<dbReference type="STRING" id="1121939.L861_14005"/>
<evidence type="ECO:0000313" key="2">
    <source>
        <dbReference type="EMBL" id="EPC00383.1"/>
    </source>
</evidence>
<organism evidence="2 3">
    <name type="scientific">Litchfieldella anticariensis (strain DSM 16096 / CECT 5854 / CIP 108499 / LMG 22089 / FP35)</name>
    <name type="common">Halomonas anticariensis</name>
    <dbReference type="NCBI Taxonomy" id="1121939"/>
    <lineage>
        <taxon>Bacteria</taxon>
        <taxon>Pseudomonadati</taxon>
        <taxon>Pseudomonadota</taxon>
        <taxon>Gammaproteobacteria</taxon>
        <taxon>Oceanospirillales</taxon>
        <taxon>Halomonadaceae</taxon>
        <taxon>Litchfieldella</taxon>
    </lineage>
</organism>
<dbReference type="PANTHER" id="PTHR30419:SF2">
    <property type="entry name" value="LYSR FAMILY TRANSCRIPTIONAL REGULATOR"/>
    <property type="match status" value="1"/>
</dbReference>
<evidence type="ECO:0000259" key="1">
    <source>
        <dbReference type="Pfam" id="PF03466"/>
    </source>
</evidence>